<feature type="binding site" evidence="6">
    <location>
        <position position="96"/>
    </location>
    <ligand>
        <name>Mg(2+)</name>
        <dbReference type="ChEBI" id="CHEBI:18420"/>
        <label>1</label>
        <note>catalytic</note>
    </ligand>
</feature>
<dbReference type="Pfam" id="PF00459">
    <property type="entry name" value="Inositol_P"/>
    <property type="match status" value="1"/>
</dbReference>
<dbReference type="GO" id="GO:0046872">
    <property type="term" value="F:metal ion binding"/>
    <property type="evidence" value="ECO:0007669"/>
    <property type="project" value="UniProtKB-KW"/>
</dbReference>
<keyword evidence="3 6" id="KW-0479">Metal-binding</keyword>
<dbReference type="EC" id="3.1.3.25" evidence="2"/>
<keyword evidence="5 6" id="KW-0460">Magnesium</keyword>
<feature type="binding site" evidence="6">
    <location>
        <position position="93"/>
    </location>
    <ligand>
        <name>Mg(2+)</name>
        <dbReference type="ChEBI" id="CHEBI:18420"/>
        <label>2</label>
    </ligand>
</feature>
<evidence type="ECO:0000256" key="1">
    <source>
        <dbReference type="ARBA" id="ARBA00001033"/>
    </source>
</evidence>
<keyword evidence="4" id="KW-0378">Hydrolase</keyword>
<reference evidence="7 8" key="1">
    <citation type="submission" date="2017-10" db="EMBL/GenBank/DDBJ databases">
        <title>The draft genome sequence of Williamsia sp. BULT 1.1 isolated from the semi-arid grassland soils from South Africa.</title>
        <authorList>
            <person name="Kabwe M.H."/>
            <person name="Govender N."/>
            <person name="Mutseka Lunga P."/>
            <person name="Vikram S."/>
            <person name="Makhalanyane T.P."/>
        </authorList>
    </citation>
    <scope>NUCLEOTIDE SEQUENCE [LARGE SCALE GENOMIC DNA]</scope>
    <source>
        <strain evidence="7 8">BULT 1.1</strain>
    </source>
</reference>
<name>A0A2G3PLY5_WILMA</name>
<dbReference type="GO" id="GO:0006020">
    <property type="term" value="P:inositol metabolic process"/>
    <property type="evidence" value="ECO:0007669"/>
    <property type="project" value="TreeGrafter"/>
</dbReference>
<evidence type="ECO:0000313" key="7">
    <source>
        <dbReference type="EMBL" id="PHV66112.1"/>
    </source>
</evidence>
<dbReference type="RefSeq" id="WP_099384378.1">
    <property type="nucleotide sequence ID" value="NZ_PEBD01000010.1"/>
</dbReference>
<comment type="caution">
    <text evidence="7">The sequence shown here is derived from an EMBL/GenBank/DDBJ whole genome shotgun (WGS) entry which is preliminary data.</text>
</comment>
<dbReference type="PRINTS" id="PR00377">
    <property type="entry name" value="IMPHPHTASES"/>
</dbReference>
<evidence type="ECO:0000313" key="8">
    <source>
        <dbReference type="Proteomes" id="UP000225108"/>
    </source>
</evidence>
<dbReference type="PANTHER" id="PTHR20854:SF4">
    <property type="entry name" value="INOSITOL-1-MONOPHOSPHATASE-RELATED"/>
    <property type="match status" value="1"/>
</dbReference>
<dbReference type="GO" id="GO:0008934">
    <property type="term" value="F:inositol monophosphate 1-phosphatase activity"/>
    <property type="evidence" value="ECO:0007669"/>
    <property type="project" value="TreeGrafter"/>
</dbReference>
<evidence type="ECO:0000256" key="4">
    <source>
        <dbReference type="ARBA" id="ARBA00022801"/>
    </source>
</evidence>
<comment type="cofactor">
    <cofactor evidence="6">
        <name>Mg(2+)</name>
        <dbReference type="ChEBI" id="CHEBI:18420"/>
    </cofactor>
</comment>
<dbReference type="PROSITE" id="PS00629">
    <property type="entry name" value="IMP_1"/>
    <property type="match status" value="1"/>
</dbReference>
<feature type="binding site" evidence="6">
    <location>
        <position position="77"/>
    </location>
    <ligand>
        <name>Mg(2+)</name>
        <dbReference type="ChEBI" id="CHEBI:18420"/>
        <label>1</label>
        <note>catalytic</note>
    </ligand>
</feature>
<dbReference type="InterPro" id="IPR020583">
    <property type="entry name" value="Inositol_monoP_metal-BS"/>
</dbReference>
<evidence type="ECO:0000256" key="3">
    <source>
        <dbReference type="ARBA" id="ARBA00022723"/>
    </source>
</evidence>
<dbReference type="GO" id="GO:0046854">
    <property type="term" value="P:phosphatidylinositol phosphate biosynthetic process"/>
    <property type="evidence" value="ECO:0007669"/>
    <property type="project" value="InterPro"/>
</dbReference>
<accession>A0A2G3PLY5</accession>
<feature type="binding site" evidence="6">
    <location>
        <position position="224"/>
    </location>
    <ligand>
        <name>Mg(2+)</name>
        <dbReference type="ChEBI" id="CHEBI:18420"/>
        <label>1</label>
        <note>catalytic</note>
    </ligand>
</feature>
<proteinExistence type="predicted"/>
<evidence type="ECO:0000256" key="2">
    <source>
        <dbReference type="ARBA" id="ARBA00013106"/>
    </source>
</evidence>
<dbReference type="PANTHER" id="PTHR20854">
    <property type="entry name" value="INOSITOL MONOPHOSPHATASE"/>
    <property type="match status" value="1"/>
</dbReference>
<evidence type="ECO:0000256" key="6">
    <source>
        <dbReference type="PIRSR" id="PIRSR600760-2"/>
    </source>
</evidence>
<comment type="catalytic activity">
    <reaction evidence="1">
        <text>a myo-inositol phosphate + H2O = myo-inositol + phosphate</text>
        <dbReference type="Rhea" id="RHEA:24056"/>
        <dbReference type="ChEBI" id="CHEBI:15377"/>
        <dbReference type="ChEBI" id="CHEBI:17268"/>
        <dbReference type="ChEBI" id="CHEBI:43474"/>
        <dbReference type="ChEBI" id="CHEBI:84139"/>
        <dbReference type="EC" id="3.1.3.25"/>
    </reaction>
</comment>
<dbReference type="CDD" id="cd01637">
    <property type="entry name" value="IMPase_like"/>
    <property type="match status" value="1"/>
</dbReference>
<dbReference type="InterPro" id="IPR020550">
    <property type="entry name" value="Inositol_monophosphatase_CS"/>
</dbReference>
<dbReference type="SUPFAM" id="SSF56655">
    <property type="entry name" value="Carbohydrate phosphatase"/>
    <property type="match status" value="1"/>
</dbReference>
<dbReference type="PROSITE" id="PS00630">
    <property type="entry name" value="IMP_2"/>
    <property type="match status" value="1"/>
</dbReference>
<evidence type="ECO:0000256" key="5">
    <source>
        <dbReference type="ARBA" id="ARBA00022842"/>
    </source>
</evidence>
<dbReference type="EMBL" id="PEBD01000010">
    <property type="protein sequence ID" value="PHV66112.1"/>
    <property type="molecule type" value="Genomic_DNA"/>
</dbReference>
<dbReference type="AlphaFoldDB" id="A0A2G3PLY5"/>
<dbReference type="Proteomes" id="UP000225108">
    <property type="component" value="Unassembled WGS sequence"/>
</dbReference>
<feature type="binding site" evidence="6">
    <location>
        <position position="95"/>
    </location>
    <ligand>
        <name>Mg(2+)</name>
        <dbReference type="ChEBI" id="CHEBI:18420"/>
        <label>1</label>
        <note>catalytic</note>
    </ligand>
</feature>
<organism evidence="7 8">
    <name type="scientific">Williamsia marianensis</name>
    <dbReference type="NCBI Taxonomy" id="85044"/>
    <lineage>
        <taxon>Bacteria</taxon>
        <taxon>Bacillati</taxon>
        <taxon>Actinomycetota</taxon>
        <taxon>Actinomycetes</taxon>
        <taxon>Mycobacteriales</taxon>
        <taxon>Nocardiaceae</taxon>
        <taxon>Williamsia</taxon>
    </lineage>
</organism>
<dbReference type="Gene3D" id="3.30.540.10">
    <property type="entry name" value="Fructose-1,6-Bisphosphatase, subunit A, domain 1"/>
    <property type="match status" value="1"/>
</dbReference>
<dbReference type="InterPro" id="IPR000760">
    <property type="entry name" value="Inositol_monophosphatase-like"/>
</dbReference>
<dbReference type="GO" id="GO:0007165">
    <property type="term" value="P:signal transduction"/>
    <property type="evidence" value="ECO:0007669"/>
    <property type="project" value="TreeGrafter"/>
</dbReference>
<dbReference type="Gene3D" id="3.40.190.80">
    <property type="match status" value="1"/>
</dbReference>
<sequence>MTATDVPDFPADLDPNRLLATAADVLDSVTARFRDGLGAPSAITKGHTDFATEFDLELERIISAELQERTGIGVHGEEYGGPDLTEGTVWVVDPIDGTFNYSAGVPVAGILLALLHNGLPVLGLTWLPLSDLKYAGFVGGGLTCNGKLLDPLPTLRLDEAMLAFGAFNLDSRGRYPGSFRVELLGELSRRTARLRLFGSTGFDLALTAGGQINGAISFGHHAWDNAAGAALVLAAGGQISDLAGDPWTVDSPSILAAAPGVHGELVELISQLGDPRAFEVPKEKYR</sequence>
<gene>
    <name evidence="7" type="ORF">CSW57_21025</name>
</gene>
<protein>
    <recommendedName>
        <fullName evidence="2">inositol-phosphate phosphatase</fullName>
        <ecNumber evidence="2">3.1.3.25</ecNumber>
    </recommendedName>
</protein>